<reference evidence="1 2" key="1">
    <citation type="submission" date="2023-08" db="EMBL/GenBank/DDBJ databases">
        <authorList>
            <person name="Maltman C."/>
        </authorList>
    </citation>
    <scope>NUCLEOTIDE SEQUENCE [LARGE SCALE GENOMIC DNA]</scope>
    <source>
        <strain evidence="1 2">ES2</strain>
    </source>
</reference>
<organism evidence="1 2">
    <name type="scientific">Chryseobacterium metallicongregator</name>
    <dbReference type="NCBI Taxonomy" id="3073042"/>
    <lineage>
        <taxon>Bacteria</taxon>
        <taxon>Pseudomonadati</taxon>
        <taxon>Bacteroidota</taxon>
        <taxon>Flavobacteriia</taxon>
        <taxon>Flavobacteriales</taxon>
        <taxon>Weeksellaceae</taxon>
        <taxon>Chryseobacterium group</taxon>
        <taxon>Chryseobacterium</taxon>
    </lineage>
</organism>
<gene>
    <name evidence="1" type="ORF">REB14_18815</name>
</gene>
<proteinExistence type="predicted"/>
<keyword evidence="2" id="KW-1185">Reference proteome</keyword>
<evidence type="ECO:0000313" key="1">
    <source>
        <dbReference type="EMBL" id="MDR4954237.1"/>
    </source>
</evidence>
<name>A0ABU1E8U4_9FLAO</name>
<dbReference type="RefSeq" id="WP_309523334.1">
    <property type="nucleotide sequence ID" value="NZ_JAVIXS010000020.1"/>
</dbReference>
<dbReference type="EMBL" id="JAVIXS010000020">
    <property type="protein sequence ID" value="MDR4954237.1"/>
    <property type="molecule type" value="Genomic_DNA"/>
</dbReference>
<comment type="caution">
    <text evidence="1">The sequence shown here is derived from an EMBL/GenBank/DDBJ whole genome shotgun (WGS) entry which is preliminary data.</text>
</comment>
<sequence>MKAFRKAEKLKSRLQNRPTDFKYSELKTLLESLGYSESKKGKTSGSRVRFVNESLPSIINLHKPHKPDTLKEYQIKAVLEELANHNLL</sequence>
<evidence type="ECO:0000313" key="2">
    <source>
        <dbReference type="Proteomes" id="UP001260959"/>
    </source>
</evidence>
<accession>A0ABU1E8U4</accession>
<dbReference type="Pfam" id="PF07927">
    <property type="entry name" value="HicA_toxin"/>
    <property type="match status" value="1"/>
</dbReference>
<protein>
    <submittedName>
        <fullName evidence="1">Type II toxin-antitoxin system HicA family toxin</fullName>
    </submittedName>
</protein>
<dbReference type="InterPro" id="IPR012933">
    <property type="entry name" value="HicA_mRNA_interferase"/>
</dbReference>
<dbReference type="Proteomes" id="UP001260959">
    <property type="component" value="Unassembled WGS sequence"/>
</dbReference>